<reference evidence="3" key="1">
    <citation type="submission" date="2017-02" db="EMBL/GenBank/DDBJ databases">
        <title>Comparative genomics and description of representatives of a novel lineage of planctomycetes thriving in anoxic sediments.</title>
        <authorList>
            <person name="Spring S."/>
            <person name="Bunk B."/>
            <person name="Sproer C."/>
        </authorList>
    </citation>
    <scope>NUCLEOTIDE SEQUENCE [LARGE SCALE GENOMIC DNA]</scope>
    <source>
        <strain evidence="3">ST-NAGAB-D1</strain>
    </source>
</reference>
<dbReference type="EMBL" id="CP019791">
    <property type="protein sequence ID" value="AQT69901.1"/>
    <property type="molecule type" value="Genomic_DNA"/>
</dbReference>
<evidence type="ECO:0000313" key="3">
    <source>
        <dbReference type="Proteomes" id="UP000189674"/>
    </source>
</evidence>
<dbReference type="InterPro" id="IPR011990">
    <property type="entry name" value="TPR-like_helical_dom_sf"/>
</dbReference>
<accession>A0A1U9NPP7</accession>
<dbReference type="InterPro" id="IPR036249">
    <property type="entry name" value="Thioredoxin-like_sf"/>
</dbReference>
<dbReference type="OrthoDB" id="265630at2"/>
<evidence type="ECO:0000313" key="2">
    <source>
        <dbReference type="EMBL" id="AQT69901.1"/>
    </source>
</evidence>
<name>A0A1U9NPP7_9BACT</name>
<keyword evidence="3" id="KW-1185">Reference proteome</keyword>
<dbReference type="STRING" id="1936003.STSP2_03101"/>
<protein>
    <submittedName>
        <fullName evidence="2">Thiol:disulfide interchange protein</fullName>
    </submittedName>
</protein>
<proteinExistence type="predicted"/>
<dbReference type="KEGG" id="alus:STSP2_03101"/>
<evidence type="ECO:0000256" key="1">
    <source>
        <dbReference type="SAM" id="SignalP"/>
    </source>
</evidence>
<dbReference type="AlphaFoldDB" id="A0A1U9NPP7"/>
<dbReference type="SUPFAM" id="SSF52833">
    <property type="entry name" value="Thioredoxin-like"/>
    <property type="match status" value="1"/>
</dbReference>
<dbReference type="Gene3D" id="1.25.40.10">
    <property type="entry name" value="Tetratricopeptide repeat domain"/>
    <property type="match status" value="1"/>
</dbReference>
<feature type="chain" id="PRO_5012798485" evidence="1">
    <location>
        <begin position="24"/>
        <end position="337"/>
    </location>
</feature>
<keyword evidence="1" id="KW-0732">Signal</keyword>
<dbReference type="RefSeq" id="WP_146663542.1">
    <property type="nucleotide sequence ID" value="NZ_CP019791.1"/>
</dbReference>
<organism evidence="2 3">
    <name type="scientific">Anaerohalosphaera lusitana</name>
    <dbReference type="NCBI Taxonomy" id="1936003"/>
    <lineage>
        <taxon>Bacteria</taxon>
        <taxon>Pseudomonadati</taxon>
        <taxon>Planctomycetota</taxon>
        <taxon>Phycisphaerae</taxon>
        <taxon>Sedimentisphaerales</taxon>
        <taxon>Anaerohalosphaeraceae</taxon>
        <taxon>Anaerohalosphaera</taxon>
    </lineage>
</organism>
<sequence length="337" mass="38185" precursor="true">MSKPKQILIQTLLAAALISSAFAEETEKGQKVVITAAPARRLAGARIKKEVTWPDNYKQAISKAKRQKKDLLIAFTGAKITQPAALLTAKVLYKEDFYEKASRSFTMLNIDCPPNAKLNEYLSEQLYVLTNKYKVDNLPTLFITSPDGTPYQVTGFIPKTATPEKYLQHLLELKKKKNEMVDLFEKAEDEDSATKKAKLLDRALSMTNPALARNFHNEKIDFIITADKDNSLGLRNKYAVPRQLEKAYRAIETRDYKLAKTIIDTTIRELRPDGPLLQQLYYARSQAQFHLENPQGQLDSLNRALQAAPQSPMADQIKRTIAYYFTAPTENSTQLPR</sequence>
<gene>
    <name evidence="2" type="ORF">STSP2_03101</name>
</gene>
<dbReference type="Proteomes" id="UP000189674">
    <property type="component" value="Chromosome"/>
</dbReference>
<dbReference type="Gene3D" id="3.40.30.10">
    <property type="entry name" value="Glutaredoxin"/>
    <property type="match status" value="1"/>
</dbReference>
<feature type="signal peptide" evidence="1">
    <location>
        <begin position="1"/>
        <end position="23"/>
    </location>
</feature>